<dbReference type="Proteomes" id="UP000799754">
    <property type="component" value="Unassembled WGS sequence"/>
</dbReference>
<accession>A0ACB6RZD7</accession>
<sequence>MSLNGLDDVAVTQAYQSALAEAGGWFLLKYTARDAVDVLTKGTGGVQEARTAVAQYEDKSPLYGLLLYRRRKVLVKYVPEGTSRLLQARVAVHFITVTEKFAPHDIVLSISTPEELSDAALTSACTLHTAAPSSSSSSGSSARQQKLSWIREESEAPGQPGGDDSPVLRQPPTSSSTIPTILEPTISNVEGSLRSGSVVSQNTEQVPIVLDEEVLEAKPVAEVKPAPEISHVTIGVTQEPQTPETDDLSDFRETLTGYDQLFEGGPEPRASSQTTRPDYNELYEHYYAQYTKPKEKLGPRPRASQEGRRPSTSSSGSQLASRAKSSLPSGLRSANRKVPESKKPKLKDPATEPNLANPASLPPPPSPIPETPISPISVTFSLKSPASVRSMPVSYSSGHRSNGNTQERTRLMKALELRKKQMKAQQDRQSRMAEEATGSNEAKEQDAEPKTFLDYRSTMVDPPELTSKSIDTTAEASNATTPWTANNAEGTATSQNKGFEDRKISLEEDTTSTVAVDSSGMVYTNNQTENDDLNSAVFVSSPVSAQTQGSSVAPSTRPSSLSEDDHNNMDDAQKAAHIPEHTTWDNLDEQQSVDSSPTIVPESRTPVPSLDMQVPSQLPTPPEDAPLGSNENQTSKRESTTTLMPSNPQDQSRRSNRESTIYMPPDEGTQLNDNQSKRRNRESMILPSSKRESWYQSKEKRRALLDPIQVSAENSEAEYLSDESFMEELRSAEVRQAKPMSVSKSPIMPFFSRQSSEPKLSSPPKRAVSTSFNNATRTSPEQLARKSSGPWITSTKSEDMAPPPKMNSVKVSGGIAQRIKALAEKSKRDSQASLSPHDTPRSRPGSSLAQRKSNFFAATPIERSPDGTPVQRLGSPSLLSLSNQTTPDKKPALQPSPMTTDRTVYNVQQVDQPETVQVTARIIQDDRTKQPTLAMPTETTPLDLHQSPLIIDHQKPAFVPKSPTRVKTAPPATMEPASPRAPSSSHSRDQGPALPRSSSESSWRSFGRRMSETKSIHSHDGDDEKREEKKGKKDSRTSKLFKRMSSSMSTMPWKNSQSSLALPEQDMRSTSLSSLREPPPPVQVGDLNIQFPDTLLWKRRFVEIDALGNLVLGPSISNPKGITKRFHLTEFKAPYPPDQDQQELPNSVVLDFIDGRTLQCACESSTLQAHVLQILREAHDAWIAHSQAS</sequence>
<protein>
    <submittedName>
        <fullName evidence="1">Uncharacterized protein</fullName>
    </submittedName>
</protein>
<proteinExistence type="predicted"/>
<reference evidence="1" key="1">
    <citation type="journal article" date="2020" name="Stud. Mycol.">
        <title>101 Dothideomycetes genomes: a test case for predicting lifestyles and emergence of pathogens.</title>
        <authorList>
            <person name="Haridas S."/>
            <person name="Albert R."/>
            <person name="Binder M."/>
            <person name="Bloem J."/>
            <person name="Labutti K."/>
            <person name="Salamov A."/>
            <person name="Andreopoulos B."/>
            <person name="Baker S."/>
            <person name="Barry K."/>
            <person name="Bills G."/>
            <person name="Bluhm B."/>
            <person name="Cannon C."/>
            <person name="Castanera R."/>
            <person name="Culley D."/>
            <person name="Daum C."/>
            <person name="Ezra D."/>
            <person name="Gonzalez J."/>
            <person name="Henrissat B."/>
            <person name="Kuo A."/>
            <person name="Liang C."/>
            <person name="Lipzen A."/>
            <person name="Lutzoni F."/>
            <person name="Magnuson J."/>
            <person name="Mondo S."/>
            <person name="Nolan M."/>
            <person name="Ohm R."/>
            <person name="Pangilinan J."/>
            <person name="Park H.-J."/>
            <person name="Ramirez L."/>
            <person name="Alfaro M."/>
            <person name="Sun H."/>
            <person name="Tritt A."/>
            <person name="Yoshinaga Y."/>
            <person name="Zwiers L.-H."/>
            <person name="Turgeon B."/>
            <person name="Goodwin S."/>
            <person name="Spatafora J."/>
            <person name="Crous P."/>
            <person name="Grigoriev I."/>
        </authorList>
    </citation>
    <scope>NUCLEOTIDE SEQUENCE</scope>
    <source>
        <strain evidence="1">CBS 525.71</strain>
    </source>
</reference>
<evidence type="ECO:0000313" key="1">
    <source>
        <dbReference type="EMBL" id="KAF2627381.1"/>
    </source>
</evidence>
<evidence type="ECO:0000313" key="2">
    <source>
        <dbReference type="Proteomes" id="UP000799754"/>
    </source>
</evidence>
<comment type="caution">
    <text evidence="1">The sequence shown here is derived from an EMBL/GenBank/DDBJ whole genome shotgun (WGS) entry which is preliminary data.</text>
</comment>
<dbReference type="EMBL" id="MU006717">
    <property type="protein sequence ID" value="KAF2627381.1"/>
    <property type="molecule type" value="Genomic_DNA"/>
</dbReference>
<gene>
    <name evidence="1" type="ORF">BU25DRAFT_448706</name>
</gene>
<organism evidence="1 2">
    <name type="scientific">Macroventuria anomochaeta</name>
    <dbReference type="NCBI Taxonomy" id="301207"/>
    <lineage>
        <taxon>Eukaryota</taxon>
        <taxon>Fungi</taxon>
        <taxon>Dikarya</taxon>
        <taxon>Ascomycota</taxon>
        <taxon>Pezizomycotina</taxon>
        <taxon>Dothideomycetes</taxon>
        <taxon>Pleosporomycetidae</taxon>
        <taxon>Pleosporales</taxon>
        <taxon>Pleosporineae</taxon>
        <taxon>Didymellaceae</taxon>
        <taxon>Macroventuria</taxon>
    </lineage>
</organism>
<name>A0ACB6RZD7_9PLEO</name>
<keyword evidence="2" id="KW-1185">Reference proteome</keyword>